<sequence length="179" mass="19504">MPAVVMMTASSPLRALALAQTEVRHSGLDHRETDRQTDRQDRGLRDWRNAQPTARGWGGQTCRDACNGDGDSPEARTSPLKPGIICAIAFLGASLTASASKASGVANMLKDRELGVREGLLLLPSRRLNLSRRPPPPKLRPSVVRKLVMPMHAKGSGAANPTIREHSLAIEFVWYHKKA</sequence>
<accession>A0A4Y7SWH4</accession>
<evidence type="ECO:0000313" key="2">
    <source>
        <dbReference type="EMBL" id="TEB25589.1"/>
    </source>
</evidence>
<reference evidence="2 3" key="1">
    <citation type="journal article" date="2019" name="Nat. Ecol. Evol.">
        <title>Megaphylogeny resolves global patterns of mushroom evolution.</title>
        <authorList>
            <person name="Varga T."/>
            <person name="Krizsan K."/>
            <person name="Foldi C."/>
            <person name="Dima B."/>
            <person name="Sanchez-Garcia M."/>
            <person name="Sanchez-Ramirez S."/>
            <person name="Szollosi G.J."/>
            <person name="Szarkandi J.G."/>
            <person name="Papp V."/>
            <person name="Albert L."/>
            <person name="Andreopoulos W."/>
            <person name="Angelini C."/>
            <person name="Antonin V."/>
            <person name="Barry K.W."/>
            <person name="Bougher N.L."/>
            <person name="Buchanan P."/>
            <person name="Buyck B."/>
            <person name="Bense V."/>
            <person name="Catcheside P."/>
            <person name="Chovatia M."/>
            <person name="Cooper J."/>
            <person name="Damon W."/>
            <person name="Desjardin D."/>
            <person name="Finy P."/>
            <person name="Geml J."/>
            <person name="Haridas S."/>
            <person name="Hughes K."/>
            <person name="Justo A."/>
            <person name="Karasinski D."/>
            <person name="Kautmanova I."/>
            <person name="Kiss B."/>
            <person name="Kocsube S."/>
            <person name="Kotiranta H."/>
            <person name="LaButti K.M."/>
            <person name="Lechner B.E."/>
            <person name="Liimatainen K."/>
            <person name="Lipzen A."/>
            <person name="Lukacs Z."/>
            <person name="Mihaltcheva S."/>
            <person name="Morgado L.N."/>
            <person name="Niskanen T."/>
            <person name="Noordeloos M.E."/>
            <person name="Ohm R.A."/>
            <person name="Ortiz-Santana B."/>
            <person name="Ovrebo C."/>
            <person name="Racz N."/>
            <person name="Riley R."/>
            <person name="Savchenko A."/>
            <person name="Shiryaev A."/>
            <person name="Soop K."/>
            <person name="Spirin V."/>
            <person name="Szebenyi C."/>
            <person name="Tomsovsky M."/>
            <person name="Tulloss R.E."/>
            <person name="Uehling J."/>
            <person name="Grigoriev I.V."/>
            <person name="Vagvolgyi C."/>
            <person name="Papp T."/>
            <person name="Martin F.M."/>
            <person name="Miettinen O."/>
            <person name="Hibbett D.S."/>
            <person name="Nagy L.G."/>
        </authorList>
    </citation>
    <scope>NUCLEOTIDE SEQUENCE [LARGE SCALE GENOMIC DNA]</scope>
    <source>
        <strain evidence="2 3">FP101781</strain>
    </source>
</reference>
<protein>
    <submittedName>
        <fullName evidence="2">Uncharacterized protein</fullName>
    </submittedName>
</protein>
<organism evidence="2 3">
    <name type="scientific">Coprinellus micaceus</name>
    <name type="common">Glistening ink-cap mushroom</name>
    <name type="synonym">Coprinus micaceus</name>
    <dbReference type="NCBI Taxonomy" id="71717"/>
    <lineage>
        <taxon>Eukaryota</taxon>
        <taxon>Fungi</taxon>
        <taxon>Dikarya</taxon>
        <taxon>Basidiomycota</taxon>
        <taxon>Agaricomycotina</taxon>
        <taxon>Agaricomycetes</taxon>
        <taxon>Agaricomycetidae</taxon>
        <taxon>Agaricales</taxon>
        <taxon>Agaricineae</taxon>
        <taxon>Psathyrellaceae</taxon>
        <taxon>Coprinellus</taxon>
    </lineage>
</organism>
<evidence type="ECO:0000313" key="3">
    <source>
        <dbReference type="Proteomes" id="UP000298030"/>
    </source>
</evidence>
<evidence type="ECO:0000256" key="1">
    <source>
        <dbReference type="SAM" id="MobiDB-lite"/>
    </source>
</evidence>
<keyword evidence="3" id="KW-1185">Reference proteome</keyword>
<feature type="compositionally biased region" description="Basic and acidic residues" evidence="1">
    <location>
        <begin position="24"/>
        <end position="48"/>
    </location>
</feature>
<dbReference type="Proteomes" id="UP000298030">
    <property type="component" value="Unassembled WGS sequence"/>
</dbReference>
<name>A0A4Y7SWH4_COPMI</name>
<feature type="region of interest" description="Disordered" evidence="1">
    <location>
        <begin position="24"/>
        <end position="76"/>
    </location>
</feature>
<gene>
    <name evidence="2" type="ORF">FA13DRAFT_1713839</name>
</gene>
<dbReference type="AlphaFoldDB" id="A0A4Y7SWH4"/>
<proteinExistence type="predicted"/>
<comment type="caution">
    <text evidence="2">The sequence shown here is derived from an EMBL/GenBank/DDBJ whole genome shotgun (WGS) entry which is preliminary data.</text>
</comment>
<dbReference type="EMBL" id="QPFP01000055">
    <property type="protein sequence ID" value="TEB25589.1"/>
    <property type="molecule type" value="Genomic_DNA"/>
</dbReference>